<organism evidence="6 7">
    <name type="scientific">Salmo salar</name>
    <name type="common">Atlantic salmon</name>
    <dbReference type="NCBI Taxonomy" id="8030"/>
    <lineage>
        <taxon>Eukaryota</taxon>
        <taxon>Metazoa</taxon>
        <taxon>Chordata</taxon>
        <taxon>Craniata</taxon>
        <taxon>Vertebrata</taxon>
        <taxon>Euteleostomi</taxon>
        <taxon>Actinopterygii</taxon>
        <taxon>Neopterygii</taxon>
        <taxon>Teleostei</taxon>
        <taxon>Protacanthopterygii</taxon>
        <taxon>Salmoniformes</taxon>
        <taxon>Salmonidae</taxon>
        <taxon>Salmoninae</taxon>
        <taxon>Salmo</taxon>
    </lineage>
</organism>
<dbReference type="PANTHER" id="PTHR10404:SF50">
    <property type="entry name" value="AMINOPEPTIDASE NAALADL1"/>
    <property type="match status" value="1"/>
</dbReference>
<keyword evidence="6" id="KW-1185">Reference proteome</keyword>
<comment type="subcellular location">
    <subcellularLocation>
        <location evidence="1">Cell membrane</location>
        <topology evidence="1">Single-pass type II membrane protein</topology>
    </subcellularLocation>
</comment>
<gene>
    <name evidence="7" type="primary">naaladl1</name>
</gene>
<evidence type="ECO:0000313" key="7">
    <source>
        <dbReference type="RefSeq" id="XP_045551315.1"/>
    </source>
</evidence>
<accession>A0ABM3CXM7</accession>
<keyword evidence="7" id="KW-0645">Protease</keyword>
<evidence type="ECO:0000259" key="5">
    <source>
        <dbReference type="Pfam" id="PF04389"/>
    </source>
</evidence>
<feature type="domain" description="Transferrin receptor-like dimerisation" evidence="4">
    <location>
        <begin position="655"/>
        <end position="770"/>
    </location>
</feature>
<dbReference type="Gene3D" id="3.50.30.30">
    <property type="match status" value="1"/>
</dbReference>
<dbReference type="SUPFAM" id="SSF52025">
    <property type="entry name" value="PA domain"/>
    <property type="match status" value="2"/>
</dbReference>
<dbReference type="Gene3D" id="3.40.630.10">
    <property type="entry name" value="Zn peptidases"/>
    <property type="match status" value="2"/>
</dbReference>
<dbReference type="Pfam" id="PF04253">
    <property type="entry name" value="TFR_dimer"/>
    <property type="match status" value="1"/>
</dbReference>
<dbReference type="GO" id="GO:0004177">
    <property type="term" value="F:aminopeptidase activity"/>
    <property type="evidence" value="ECO:0007669"/>
    <property type="project" value="UniProtKB-KW"/>
</dbReference>
<comment type="similarity">
    <text evidence="2">Belongs to the peptidase M28 family. M28B subfamily.</text>
</comment>
<dbReference type="Proteomes" id="UP001652741">
    <property type="component" value="Chromosome ssa15"/>
</dbReference>
<dbReference type="Pfam" id="PF04389">
    <property type="entry name" value="Peptidase_M28"/>
    <property type="match status" value="1"/>
</dbReference>
<feature type="domain" description="PA" evidence="3">
    <location>
        <begin position="196"/>
        <end position="284"/>
    </location>
</feature>
<dbReference type="PANTHER" id="PTHR10404">
    <property type="entry name" value="N-ACETYLATED-ALPHA-LINKED ACIDIC DIPEPTIDASE"/>
    <property type="match status" value="1"/>
</dbReference>
<dbReference type="Pfam" id="PF02225">
    <property type="entry name" value="PA"/>
    <property type="match status" value="1"/>
</dbReference>
<dbReference type="InterPro" id="IPR036757">
    <property type="entry name" value="TFR-like_dimer_dom_sf"/>
</dbReference>
<protein>
    <submittedName>
        <fullName evidence="7">Aminopeptidase NAALADL1 isoform X1</fullName>
    </submittedName>
</protein>
<evidence type="ECO:0000259" key="4">
    <source>
        <dbReference type="Pfam" id="PF04253"/>
    </source>
</evidence>
<evidence type="ECO:0000256" key="1">
    <source>
        <dbReference type="ARBA" id="ARBA00004401"/>
    </source>
</evidence>
<proteinExistence type="inferred from homology"/>
<dbReference type="InterPro" id="IPR007365">
    <property type="entry name" value="TFR-like_dimer_dom"/>
</dbReference>
<dbReference type="SUPFAM" id="SSF47672">
    <property type="entry name" value="Transferrin receptor-like dimerisation domain"/>
    <property type="match status" value="1"/>
</dbReference>
<reference evidence="7" key="1">
    <citation type="submission" date="2025-08" db="UniProtKB">
        <authorList>
            <consortium name="RefSeq"/>
        </authorList>
    </citation>
    <scope>IDENTIFICATION</scope>
</reference>
<sequence>MLKKVLLGSLGAVLVLTAGILLGHFGIQRGSTTPDWVVDVTQDVDEALIQKFIAEVDNIAIQENLRELTKVPHMATSPGDEKTVQYMLKRWQDPETGLDQAWREEYKVYLSFPDPNTPNKVTVVSPSDAVLYTAREKEKAYSSDQEDAEVVQPYAAYAPAGHPKVGLYPPTHRQADQEDPGVVQPYAAYAPAGHPKGRLVYANQGKPSDYFLLNQTLDLTGTIAITRYGGEGRAGKAINAAPYGVIGVLVYTDPWDINDGKMSDNNETYPYSWYMPPSGVERGSFNTHYGDMLTPYLAAKDDTYRIPEKNITGIPPIPTQPIGFEDAYALICELGGEPAPSEWQGAFNCTYNFGGPGFKPTSNFNNSDVKLDIYNREELKNSANVMGVIRGSVEPDRYVIYGNHRDSWVHGAIDPSSGTSVMLEVTRVLGRMVKQGKWRPRRSIIFGSWGAEEFGLIGSTEYTEEYYSKLSERSVAYINVDIAVFANATLRASGSPSAQSVILKASKQVKTPGSDSTSVYDNWIRYFNRTSPAYGVIPNVGFLTGAGSDYAAFIHFLGITSMDISYTYDRTKTRARIYPAYHTAYDTFDYASKFIDPGFTSHQTVARTAGNVLMRLADSLLLPFNCSDYAETLEGYLNKAMELYTDGLAAHMIAIEPLQNAVRNFRSAAARLDQLIRDSDLANETPLKVRRINDQLMLLDRAFLDPGAFPDRYGFRHVIWASSKAGQATFPGLADAYTRARSTGLDSDWKEAHRQLSILIQAIQGAAHTLGDAI</sequence>
<name>A0ABM3CXM7_SALSA</name>
<keyword evidence="7" id="KW-0378">Hydrolase</keyword>
<dbReference type="CDD" id="cd02121">
    <property type="entry name" value="PA_GCPII_like"/>
    <property type="match status" value="1"/>
</dbReference>
<dbReference type="InterPro" id="IPR003137">
    <property type="entry name" value="PA_domain"/>
</dbReference>
<evidence type="ECO:0000259" key="3">
    <source>
        <dbReference type="Pfam" id="PF02225"/>
    </source>
</evidence>
<evidence type="ECO:0000313" key="6">
    <source>
        <dbReference type="Proteomes" id="UP001652741"/>
    </source>
</evidence>
<dbReference type="RefSeq" id="XP_045551315.1">
    <property type="nucleotide sequence ID" value="XM_045695359.1"/>
</dbReference>
<feature type="domain" description="Peptidase M28" evidence="5">
    <location>
        <begin position="384"/>
        <end position="592"/>
    </location>
</feature>
<dbReference type="Gene3D" id="1.20.930.40">
    <property type="entry name" value="Transferrin receptor-like, dimerisation domain"/>
    <property type="match status" value="1"/>
</dbReference>
<dbReference type="CDD" id="cd08022">
    <property type="entry name" value="M28_PSMA_like"/>
    <property type="match status" value="1"/>
</dbReference>
<evidence type="ECO:0000256" key="2">
    <source>
        <dbReference type="ARBA" id="ARBA00005634"/>
    </source>
</evidence>
<dbReference type="InterPro" id="IPR007484">
    <property type="entry name" value="Peptidase_M28"/>
</dbReference>
<dbReference type="InterPro" id="IPR039373">
    <property type="entry name" value="Peptidase_M28B"/>
</dbReference>
<keyword evidence="7" id="KW-0031">Aminopeptidase</keyword>
<dbReference type="SUPFAM" id="SSF53187">
    <property type="entry name" value="Zn-dependent exopeptidases"/>
    <property type="match status" value="1"/>
</dbReference>
<dbReference type="InterPro" id="IPR046450">
    <property type="entry name" value="PA_dom_sf"/>
</dbReference>
<dbReference type="GeneID" id="106570846"/>